<evidence type="ECO:0000256" key="3">
    <source>
        <dbReference type="ARBA" id="ARBA00004496"/>
    </source>
</evidence>
<evidence type="ECO:0000313" key="18">
    <source>
        <dbReference type="EMBL" id="MBZ3888072.1"/>
    </source>
</evidence>
<evidence type="ECO:0000259" key="17">
    <source>
        <dbReference type="Pfam" id="PF00694"/>
    </source>
</evidence>
<comment type="subunit">
    <text evidence="13">Interacts with RBCK1 only in iron-rich conditions. Interacts (when associated with the 4Fe-4S) with FBXL5. Interacts with CIAO1 and CIAO2A.</text>
</comment>
<dbReference type="InterPro" id="IPR001030">
    <property type="entry name" value="Acoase/IPM_deHydtase_lsu_aba"/>
</dbReference>
<organism evidence="18 19">
    <name type="scientific">Sciurus carolinensis</name>
    <name type="common">Eastern gray squirrel</name>
    <dbReference type="NCBI Taxonomy" id="30640"/>
    <lineage>
        <taxon>Eukaryota</taxon>
        <taxon>Metazoa</taxon>
        <taxon>Chordata</taxon>
        <taxon>Craniata</taxon>
        <taxon>Vertebrata</taxon>
        <taxon>Euteleostomi</taxon>
        <taxon>Mammalia</taxon>
        <taxon>Eutheria</taxon>
        <taxon>Euarchontoglires</taxon>
        <taxon>Glires</taxon>
        <taxon>Rodentia</taxon>
        <taxon>Sciuromorpha</taxon>
        <taxon>Sciuridae</taxon>
        <taxon>Sciurinae</taxon>
        <taxon>Sciurini</taxon>
        <taxon>Sciurus</taxon>
    </lineage>
</organism>
<evidence type="ECO:0000256" key="10">
    <source>
        <dbReference type="ARBA" id="ARBA00022884"/>
    </source>
</evidence>
<evidence type="ECO:0000313" key="19">
    <source>
        <dbReference type="Proteomes" id="UP001166674"/>
    </source>
</evidence>
<comment type="cofactor">
    <cofactor evidence="1">
        <name>[4Fe-4S] cluster</name>
        <dbReference type="ChEBI" id="CHEBI:49883"/>
    </cofactor>
</comment>
<dbReference type="GO" id="GO:0017148">
    <property type="term" value="P:negative regulation of translation"/>
    <property type="evidence" value="ECO:0007669"/>
    <property type="project" value="UniProtKB-ARBA"/>
</dbReference>
<evidence type="ECO:0000256" key="4">
    <source>
        <dbReference type="ARBA" id="ARBA00007185"/>
    </source>
</evidence>
<evidence type="ECO:0000259" key="16">
    <source>
        <dbReference type="Pfam" id="PF00330"/>
    </source>
</evidence>
<evidence type="ECO:0000256" key="6">
    <source>
        <dbReference type="ARBA" id="ARBA00022485"/>
    </source>
</evidence>
<keyword evidence="10" id="KW-0694">RNA-binding</keyword>
<reference evidence="18" key="1">
    <citation type="submission" date="2020-03" db="EMBL/GenBank/DDBJ databases">
        <title>Studies in the Genomics of Life Span.</title>
        <authorList>
            <person name="Glass D."/>
        </authorList>
    </citation>
    <scope>NUCLEOTIDE SEQUENCE</scope>
    <source>
        <strain evidence="18">SUZIE</strain>
        <tissue evidence="18">Muscle</tissue>
    </source>
</reference>
<dbReference type="PROSITE" id="PS00450">
    <property type="entry name" value="ACONITASE_1"/>
    <property type="match status" value="1"/>
</dbReference>
<proteinExistence type="inferred from homology"/>
<sequence length="849" mass="93083">MFNESFVFTPAGYAFEYLIETLNDNSSKKFFNVPKLGGTKYDVLPYSIRVLLEAAVRNCDGFLMKKEDVMNILDWKTKQSIVEVPFFPARVLLQDFTPETVFKNQEVEFGRNRERLQFFKWSSRVFKNVAVIPPGTGMAHQVNLEYLSRVVFEEKDFLFPDSVVGTDSHITMVNGLGILGWGVGGIETEAVMLGLPVSLTLPEVVGCELTGSSNPFVTSIDVVLGITKHLRQVGVAGKFVEFFGSGVSQLSIVDRTTIANMCPEYGAILSFFPVDNVTLKHLEHTGFDKAKLKSMETYLKAVKLFQNDQNSSEPEYSQVIQINLNSIVPSVSGPKRPQDRVAVTDMKSDFQACLNEKVGFKGFQIAAEKQNDTISIHYEGSEYKLSHGSVVIAAVISCTNNCNPSVMLAAGLLAKKAVEAGLCVKPYIRTSLSPGSGMVTHYLSSSGVLPYLSKLGFEIVGYGCSTCVGNTAPLSEVVLNAVKQGDLVTCGVLSGNKNFEGRLCDCVRANYLASPPLVVAYAIAGTVNIDFQTEPLGTDPTGKNIYLHDIWPSREEVHQVEEEHVILSMFKALKEKIEMGNKRWNSLEAPDSVLFPWDLKSTYIRCPSFFDKLTKEPVALQPIENAHVLLYLGDAVTTDHISPAGSIARSSAAAKYLTNRGLTPREFNSYGARRGNDAVMTRGTFANIKLFNKFIGKPAPKTVHFPSGQTLDVFEAAELYQKEGIPLIILAGKKYGSGNSRDWAAKGPYLLGVKAVLAESYEKIHKDHLIGIGIAPLQFLPGENADSLGLSGRETFSLTFPEELSPGISLNIKTSTGKVFSVIASFENDVEITLYKHGGLLNFVARKFS</sequence>
<dbReference type="PROSITE" id="PS01244">
    <property type="entry name" value="ACONITASE_2"/>
    <property type="match status" value="1"/>
</dbReference>
<dbReference type="InterPro" id="IPR018136">
    <property type="entry name" value="Aconitase_4Fe-4S_BS"/>
</dbReference>
<protein>
    <recommendedName>
        <fullName evidence="5">Iron-responsive element-binding protein 2</fullName>
    </recommendedName>
    <alternativeName>
        <fullName evidence="14">Iron regulatory protein 2</fullName>
    </alternativeName>
</protein>
<dbReference type="GO" id="GO:0030350">
    <property type="term" value="F:iron-responsive element binding"/>
    <property type="evidence" value="ECO:0007669"/>
    <property type="project" value="UniProtKB-ARBA"/>
</dbReference>
<evidence type="ECO:0000256" key="11">
    <source>
        <dbReference type="ARBA" id="ARBA00023004"/>
    </source>
</evidence>
<dbReference type="GO" id="GO:0005737">
    <property type="term" value="C:cytoplasm"/>
    <property type="evidence" value="ECO:0007669"/>
    <property type="project" value="UniProtKB-SubCell"/>
</dbReference>
<comment type="caution">
    <text evidence="18">The sequence shown here is derived from an EMBL/GenBank/DDBJ whole genome shotgun (WGS) entry which is preliminary data.</text>
</comment>
<keyword evidence="8" id="KW-0479">Metal-binding</keyword>
<dbReference type="AlphaFoldDB" id="A0AA41NDK4"/>
<dbReference type="FunFam" id="3.30.499.10:FF:000005">
    <property type="entry name" value="cytoplasmic aconitate hydratase"/>
    <property type="match status" value="1"/>
</dbReference>
<keyword evidence="19" id="KW-1185">Reference proteome</keyword>
<name>A0AA41NDK4_SCICA</name>
<keyword evidence="7 15" id="KW-0963">Cytoplasm</keyword>
<comment type="similarity">
    <text evidence="4 15">Belongs to the aconitase/IPM isomerase family.</text>
</comment>
<evidence type="ECO:0000256" key="12">
    <source>
        <dbReference type="ARBA" id="ARBA00023014"/>
    </source>
</evidence>
<dbReference type="CDD" id="cd01580">
    <property type="entry name" value="AcnA_IRP_Swivel"/>
    <property type="match status" value="1"/>
</dbReference>
<comment type="function">
    <text evidence="2">RNA-binding protein that binds to iron-responsive elements (IRES), which are stem-loop structures found in the 5'-UTR of ferritin, and delta aminolevulinic acid synthase mRNAs, and in the 3'-UTR of transferrin receptor mRNA. Binding to the IRE element in ferritin results in the repression of its mRNA translation. Binding of the protein to the transferrin receptor mRNA inhibits the degradation of this otherwise rapidly degraded mRNA.</text>
</comment>
<dbReference type="Pfam" id="PF00330">
    <property type="entry name" value="Aconitase"/>
    <property type="match status" value="1"/>
</dbReference>
<evidence type="ECO:0000256" key="2">
    <source>
        <dbReference type="ARBA" id="ARBA00003938"/>
    </source>
</evidence>
<dbReference type="InterPro" id="IPR000573">
    <property type="entry name" value="AconitaseA/IPMdHydase_ssu_swvl"/>
</dbReference>
<evidence type="ECO:0000256" key="8">
    <source>
        <dbReference type="ARBA" id="ARBA00022723"/>
    </source>
</evidence>
<dbReference type="InterPro" id="IPR015928">
    <property type="entry name" value="Aconitase/3IPM_dehydase_swvl"/>
</dbReference>
<evidence type="ECO:0000256" key="7">
    <source>
        <dbReference type="ARBA" id="ARBA00022490"/>
    </source>
</evidence>
<dbReference type="InterPro" id="IPR006249">
    <property type="entry name" value="Aconitase/IRP2"/>
</dbReference>
<dbReference type="PANTHER" id="PTHR11670">
    <property type="entry name" value="ACONITASE/IRON-RESPONSIVE ELEMENT FAMILY MEMBER"/>
    <property type="match status" value="1"/>
</dbReference>
<gene>
    <name evidence="18" type="ORF">SUZIE_196125</name>
</gene>
<keyword evidence="6 15" id="KW-0004">4Fe-4S</keyword>
<dbReference type="SUPFAM" id="SSF52016">
    <property type="entry name" value="LeuD/IlvD-like"/>
    <property type="match status" value="1"/>
</dbReference>
<keyword evidence="11 15" id="KW-0408">Iron</keyword>
<dbReference type="NCBIfam" id="NF006757">
    <property type="entry name" value="PRK09277.1"/>
    <property type="match status" value="1"/>
</dbReference>
<evidence type="ECO:0000256" key="15">
    <source>
        <dbReference type="RuleBase" id="RU361275"/>
    </source>
</evidence>
<keyword evidence="12 15" id="KW-0411">Iron-sulfur</keyword>
<dbReference type="Gene3D" id="3.20.19.10">
    <property type="entry name" value="Aconitase, domain 4"/>
    <property type="match status" value="1"/>
</dbReference>
<dbReference type="InterPro" id="IPR044137">
    <property type="entry name" value="AcnA_IRP_Swivel"/>
</dbReference>
<keyword evidence="9" id="KW-0832">Ubl conjugation</keyword>
<dbReference type="NCBIfam" id="NF009520">
    <property type="entry name" value="PRK12881.1"/>
    <property type="match status" value="1"/>
</dbReference>
<evidence type="ECO:0000256" key="5">
    <source>
        <dbReference type="ARBA" id="ARBA00015385"/>
    </source>
</evidence>
<dbReference type="GO" id="GO:0046872">
    <property type="term" value="F:metal ion binding"/>
    <property type="evidence" value="ECO:0007669"/>
    <property type="project" value="UniProtKB-KW"/>
</dbReference>
<dbReference type="EMBL" id="JAATJV010421326">
    <property type="protein sequence ID" value="MBZ3888072.1"/>
    <property type="molecule type" value="Genomic_DNA"/>
</dbReference>
<evidence type="ECO:0000256" key="9">
    <source>
        <dbReference type="ARBA" id="ARBA00022843"/>
    </source>
</evidence>
<evidence type="ECO:0000256" key="1">
    <source>
        <dbReference type="ARBA" id="ARBA00001966"/>
    </source>
</evidence>
<feature type="domain" description="Aconitase A/isopropylmalate dehydratase small subunit swivel" evidence="17">
    <location>
        <begin position="654"/>
        <end position="780"/>
    </location>
</feature>
<dbReference type="FunFam" id="3.30.499.10:FF:000011">
    <property type="entry name" value="Iron-responsive element binding protein 2"/>
    <property type="match status" value="1"/>
</dbReference>
<accession>A0AA41NDK4</accession>
<dbReference type="FunFam" id="3.20.19.10:FF:000005">
    <property type="entry name" value="Iron-responsive element-binding protein 2"/>
    <property type="match status" value="1"/>
</dbReference>
<comment type="subcellular location">
    <subcellularLocation>
        <location evidence="3 15">Cytoplasm</location>
    </subcellularLocation>
</comment>
<evidence type="ECO:0000256" key="14">
    <source>
        <dbReference type="ARBA" id="ARBA00075602"/>
    </source>
</evidence>
<dbReference type="SUPFAM" id="SSF53732">
    <property type="entry name" value="Aconitase iron-sulfur domain"/>
    <property type="match status" value="1"/>
</dbReference>
<dbReference type="Proteomes" id="UP001166674">
    <property type="component" value="Unassembled WGS sequence"/>
</dbReference>
<dbReference type="GO" id="GO:0051539">
    <property type="term" value="F:4 iron, 4 sulfur cluster binding"/>
    <property type="evidence" value="ECO:0007669"/>
    <property type="project" value="UniProtKB-KW"/>
</dbReference>
<dbReference type="PRINTS" id="PR00415">
    <property type="entry name" value="ACONITASE"/>
</dbReference>
<dbReference type="InterPro" id="IPR015931">
    <property type="entry name" value="Acnase/IPM_dHydase_lsu_aba_1/3"/>
</dbReference>
<feature type="domain" description="Aconitase/3-isopropylmalate dehydratase large subunit alpha/beta/alpha" evidence="16">
    <location>
        <begin position="101"/>
        <end position="525"/>
    </location>
</feature>
<dbReference type="NCBIfam" id="TIGR01341">
    <property type="entry name" value="aconitase_1"/>
    <property type="match status" value="1"/>
</dbReference>
<dbReference type="Gene3D" id="3.30.499.10">
    <property type="entry name" value="Aconitase, domain 3"/>
    <property type="match status" value="3"/>
</dbReference>
<dbReference type="Gene3D" id="6.10.190.10">
    <property type="match status" value="1"/>
</dbReference>
<dbReference type="InterPro" id="IPR036008">
    <property type="entry name" value="Aconitase_4Fe-4S_dom"/>
</dbReference>
<evidence type="ECO:0000256" key="13">
    <source>
        <dbReference type="ARBA" id="ARBA00065549"/>
    </source>
</evidence>
<dbReference type="Pfam" id="PF00694">
    <property type="entry name" value="Aconitase_C"/>
    <property type="match status" value="1"/>
</dbReference>